<dbReference type="EMBL" id="JASHIE010000019">
    <property type="protein sequence ID" value="MDI9877277.1"/>
    <property type="molecule type" value="Genomic_DNA"/>
</dbReference>
<comment type="caution">
    <text evidence="1">The sequence shown here is derived from an EMBL/GenBank/DDBJ whole genome shotgun (WGS) entry which is preliminary data.</text>
</comment>
<reference evidence="1 2" key="1">
    <citation type="submission" date="2023-05" db="EMBL/GenBank/DDBJ databases">
        <title>Novel species of genus Flectobacillus isolated from stream in China.</title>
        <authorList>
            <person name="Lu H."/>
        </authorList>
    </citation>
    <scope>NUCLEOTIDE SEQUENCE [LARGE SCALE GENOMIC DNA]</scope>
    <source>
        <strain evidence="1 2">LFS242W</strain>
    </source>
</reference>
<gene>
    <name evidence="1" type="ORF">QM481_22245</name>
</gene>
<proteinExistence type="predicted"/>
<keyword evidence="2" id="KW-1185">Reference proteome</keyword>
<accession>A0ABT6Z814</accession>
<evidence type="ECO:0000313" key="1">
    <source>
        <dbReference type="EMBL" id="MDI9877277.1"/>
    </source>
</evidence>
<evidence type="ECO:0000313" key="2">
    <source>
        <dbReference type="Proteomes" id="UP001225761"/>
    </source>
</evidence>
<name>A0ABT6Z814_9BACT</name>
<protein>
    <submittedName>
        <fullName evidence="1">Uncharacterized protein</fullName>
    </submittedName>
</protein>
<sequence>MIVSEKVTKATGTEAQSDYFRKSGKGNRHKSAKWLFQKKWQKKQAQKHRVIISEKVAKATGTKWLFQKKWLRERAQRHRVEMLKEVVEET</sequence>
<dbReference type="RefSeq" id="WP_283383393.1">
    <property type="nucleotide sequence ID" value="NZ_JASHIE010000019.1"/>
</dbReference>
<dbReference type="Proteomes" id="UP001225761">
    <property type="component" value="Unassembled WGS sequence"/>
</dbReference>
<organism evidence="1 2">
    <name type="scientific">Flectobacillus rivi</name>
    <dbReference type="NCBI Taxonomy" id="2984209"/>
    <lineage>
        <taxon>Bacteria</taxon>
        <taxon>Pseudomonadati</taxon>
        <taxon>Bacteroidota</taxon>
        <taxon>Cytophagia</taxon>
        <taxon>Cytophagales</taxon>
        <taxon>Flectobacillaceae</taxon>
        <taxon>Flectobacillus</taxon>
    </lineage>
</organism>